<dbReference type="AlphaFoldDB" id="A0A2P4PWT9"/>
<comment type="caution">
    <text evidence="2">The sequence shown here is derived from an EMBL/GenBank/DDBJ whole genome shotgun (WGS) entry which is preliminary data.</text>
</comment>
<dbReference type="Pfam" id="PF07714">
    <property type="entry name" value="PK_Tyr_Ser-Thr"/>
    <property type="match status" value="1"/>
</dbReference>
<organism evidence="2 3">
    <name type="scientific">Rhizophagus irregularis (strain DAOM 181602 / DAOM 197198 / MUCL 43194)</name>
    <name type="common">Arbuscular mycorrhizal fungus</name>
    <name type="synonym">Glomus intraradices</name>
    <dbReference type="NCBI Taxonomy" id="747089"/>
    <lineage>
        <taxon>Eukaryota</taxon>
        <taxon>Fungi</taxon>
        <taxon>Fungi incertae sedis</taxon>
        <taxon>Mucoromycota</taxon>
        <taxon>Glomeromycotina</taxon>
        <taxon>Glomeromycetes</taxon>
        <taxon>Glomerales</taxon>
        <taxon>Glomeraceae</taxon>
        <taxon>Rhizophagus</taxon>
    </lineage>
</organism>
<dbReference type="InterPro" id="IPR011009">
    <property type="entry name" value="Kinase-like_dom_sf"/>
</dbReference>
<evidence type="ECO:0000313" key="3">
    <source>
        <dbReference type="Proteomes" id="UP000018888"/>
    </source>
</evidence>
<dbReference type="SMART" id="SM00671">
    <property type="entry name" value="SEL1"/>
    <property type="match status" value="7"/>
</dbReference>
<dbReference type="InterPro" id="IPR052748">
    <property type="entry name" value="ISR_Activator"/>
</dbReference>
<name>A0A2P4PWT9_RHIID</name>
<dbReference type="PANTHER" id="PTHR45011">
    <property type="entry name" value="DAP3-BINDING CELL DEATH ENHANCER 1"/>
    <property type="match status" value="1"/>
</dbReference>
<keyword evidence="3" id="KW-1185">Reference proteome</keyword>
<reference evidence="2 3" key="2">
    <citation type="journal article" date="2018" name="New Phytol.">
        <title>High intraspecific genome diversity in the model arbuscular mycorrhizal symbiont Rhizophagus irregularis.</title>
        <authorList>
            <person name="Chen E.C.H."/>
            <person name="Morin E."/>
            <person name="Beaudet D."/>
            <person name="Noel J."/>
            <person name="Yildirir G."/>
            <person name="Ndikumana S."/>
            <person name="Charron P."/>
            <person name="St-Onge C."/>
            <person name="Giorgi J."/>
            <person name="Kruger M."/>
            <person name="Marton T."/>
            <person name="Ropars J."/>
            <person name="Grigoriev I.V."/>
            <person name="Hainaut M."/>
            <person name="Henrissat B."/>
            <person name="Roux C."/>
            <person name="Martin F."/>
            <person name="Corradi N."/>
        </authorList>
    </citation>
    <scope>NUCLEOTIDE SEQUENCE [LARGE SCALE GENOMIC DNA]</scope>
    <source>
        <strain evidence="2 3">DAOM 197198</strain>
    </source>
</reference>
<dbReference type="InterPro" id="IPR001245">
    <property type="entry name" value="Ser-Thr/Tyr_kinase_cat_dom"/>
</dbReference>
<evidence type="ECO:0000313" key="2">
    <source>
        <dbReference type="EMBL" id="POG69842.1"/>
    </source>
</evidence>
<dbReference type="SUPFAM" id="SSF56112">
    <property type="entry name" value="Protein kinase-like (PK-like)"/>
    <property type="match status" value="1"/>
</dbReference>
<dbReference type="EMBL" id="AUPC02000129">
    <property type="protein sequence ID" value="POG69842.1"/>
    <property type="molecule type" value="Genomic_DNA"/>
</dbReference>
<dbReference type="PROSITE" id="PS50011">
    <property type="entry name" value="PROTEIN_KINASE_DOM"/>
    <property type="match status" value="1"/>
</dbReference>
<dbReference type="Pfam" id="PF08238">
    <property type="entry name" value="Sel1"/>
    <property type="match status" value="7"/>
</dbReference>
<dbReference type="Gene3D" id="1.25.40.10">
    <property type="entry name" value="Tetratricopeptide repeat domain"/>
    <property type="match status" value="2"/>
</dbReference>
<dbReference type="SUPFAM" id="SSF81901">
    <property type="entry name" value="HCP-like"/>
    <property type="match status" value="2"/>
</dbReference>
<feature type="domain" description="Protein kinase" evidence="1">
    <location>
        <begin position="320"/>
        <end position="595"/>
    </location>
</feature>
<dbReference type="Proteomes" id="UP000018888">
    <property type="component" value="Unassembled WGS sequence"/>
</dbReference>
<dbReference type="VEuPathDB" id="FungiDB:RhiirFUN_023343"/>
<sequence length="793" mass="92689">MNSLAICYENGEGTEKNLERAFCWYQKSAENGEESAMFYLAICHYNGKGTEKNLEKAFHWYQKSAVNGYTIAMFNLADIYYDGKGTEKNLEKSFYWYQKAAENGEEIAMFNLAICYYNGEGTEKNLERAIHWYQKAAENGNENAMINLAIYYGNGEKTENNLEKAFYWYQKAAENGHAGAMNNLAGYYKNGKGTKKNLEKALHWYQKAAENGVETAMFKLVKRYNNGEGTKKNLEKAFYWYQKVVENGKVNSKNEVKSCNECKQPYTDYQWCQQCNTRQFQRDFSKWTSKNEFIDKFIQEAQLNAKNSYEILEWIPYNKLSSIDFYDKGGFGEIHKAIWLDGPIYSWDFDKQQWYRHTEYEVILKTLNNSSNLNSIFLDEWKYHYNCQKKSFSKFIQFFGITQDPNNLNYIIVMSYAKKGSLRKCLSDITKFKWQDKLQLLKTIILGLKVIHESNLTHGDFHDGNILMSDNHNELFIIDLGLCKPISDSDNKVNEIYGVLPYMAPEILRNKPYTPASDIYSFSMIMWEFTSGVPPFNNEPHDLELVLDICNQEKRPEIIKNTPKCYINLMKQCWDSNPSNRPTIEILEKIVSDWIRCINEYYKINRDGNYKYQVSNIINNQLKDNMFEFVEANKTLVHEQVNTSIMQSHPQAYYTSRKFTKFTEILAQEKSECLELFEWEGLPVDEDMNIKDFFNDVEVNELKIELWGKIVLHILVLQKQPAMNTINAFELMKSASMLNYLPEFKLPARNSLDQLCIDGGGWIGKDNANNIGKRFVSDLTKSTYMLIFVLIKH</sequence>
<dbReference type="InterPro" id="IPR000719">
    <property type="entry name" value="Prot_kinase_dom"/>
</dbReference>
<dbReference type="InterPro" id="IPR006597">
    <property type="entry name" value="Sel1-like"/>
</dbReference>
<dbReference type="Gene3D" id="1.10.510.10">
    <property type="entry name" value="Transferase(Phosphotransferase) domain 1"/>
    <property type="match status" value="1"/>
</dbReference>
<gene>
    <name evidence="2" type="ORF">GLOIN_2v1877217</name>
</gene>
<reference evidence="2 3" key="1">
    <citation type="journal article" date="2013" name="Proc. Natl. Acad. Sci. U.S.A.">
        <title>Genome of an arbuscular mycorrhizal fungus provides insight into the oldest plant symbiosis.</title>
        <authorList>
            <person name="Tisserant E."/>
            <person name="Malbreil M."/>
            <person name="Kuo A."/>
            <person name="Kohler A."/>
            <person name="Symeonidi A."/>
            <person name="Balestrini R."/>
            <person name="Charron P."/>
            <person name="Duensing N."/>
            <person name="Frei Dit Frey N."/>
            <person name="Gianinazzi-Pearson V."/>
            <person name="Gilbert L.B."/>
            <person name="Handa Y."/>
            <person name="Herr J.R."/>
            <person name="Hijri M."/>
            <person name="Koul R."/>
            <person name="Kawaguchi M."/>
            <person name="Krajinski F."/>
            <person name="Lammers P.J."/>
            <person name="Masclaux F.G."/>
            <person name="Murat C."/>
            <person name="Morin E."/>
            <person name="Ndikumana S."/>
            <person name="Pagni M."/>
            <person name="Petitpierre D."/>
            <person name="Requena N."/>
            <person name="Rosikiewicz P."/>
            <person name="Riley R."/>
            <person name="Saito K."/>
            <person name="San Clemente H."/>
            <person name="Shapiro H."/>
            <person name="van Tuinen D."/>
            <person name="Becard G."/>
            <person name="Bonfante P."/>
            <person name="Paszkowski U."/>
            <person name="Shachar-Hill Y.Y."/>
            <person name="Tuskan G.A."/>
            <person name="Young P.W."/>
            <person name="Sanders I.R."/>
            <person name="Henrissat B."/>
            <person name="Rensing S.A."/>
            <person name="Grigoriev I.V."/>
            <person name="Corradi N."/>
            <person name="Roux C."/>
            <person name="Martin F."/>
        </authorList>
    </citation>
    <scope>NUCLEOTIDE SEQUENCE [LARGE SCALE GENOMIC DNA]</scope>
    <source>
        <strain evidence="2 3">DAOM 197198</strain>
    </source>
</reference>
<dbReference type="GO" id="GO:0005524">
    <property type="term" value="F:ATP binding"/>
    <property type="evidence" value="ECO:0007669"/>
    <property type="project" value="InterPro"/>
</dbReference>
<dbReference type="PANTHER" id="PTHR45011:SF1">
    <property type="entry name" value="DAP3-BINDING CELL DEATH ENHANCER 1"/>
    <property type="match status" value="1"/>
</dbReference>
<proteinExistence type="predicted"/>
<dbReference type="GO" id="GO:0004672">
    <property type="term" value="F:protein kinase activity"/>
    <property type="evidence" value="ECO:0007669"/>
    <property type="project" value="InterPro"/>
</dbReference>
<protein>
    <submittedName>
        <fullName evidence="2">Kinase-like domain-containing protein</fullName>
    </submittedName>
</protein>
<evidence type="ECO:0000259" key="1">
    <source>
        <dbReference type="PROSITE" id="PS50011"/>
    </source>
</evidence>
<dbReference type="InterPro" id="IPR011990">
    <property type="entry name" value="TPR-like_helical_dom_sf"/>
</dbReference>
<accession>A0A2P4PWT9</accession>